<keyword evidence="2" id="KW-1133">Transmembrane helix</keyword>
<feature type="compositionally biased region" description="Basic and acidic residues" evidence="1">
    <location>
        <begin position="405"/>
        <end position="415"/>
    </location>
</feature>
<keyword evidence="5" id="KW-1185">Reference proteome</keyword>
<keyword evidence="2" id="KW-0812">Transmembrane</keyword>
<organism evidence="4 5">
    <name type="scientific">Cordyceps confragosa</name>
    <name type="common">Lecanicillium lecanii</name>
    <dbReference type="NCBI Taxonomy" id="2714763"/>
    <lineage>
        <taxon>Eukaryota</taxon>
        <taxon>Fungi</taxon>
        <taxon>Dikarya</taxon>
        <taxon>Ascomycota</taxon>
        <taxon>Pezizomycotina</taxon>
        <taxon>Sordariomycetes</taxon>
        <taxon>Hypocreomycetidae</taxon>
        <taxon>Hypocreales</taxon>
        <taxon>Cordycipitaceae</taxon>
        <taxon>Akanthomyces</taxon>
    </lineage>
</organism>
<evidence type="ECO:0008006" key="6">
    <source>
        <dbReference type="Google" id="ProtNLM"/>
    </source>
</evidence>
<dbReference type="Proteomes" id="UP000243081">
    <property type="component" value="Unassembled WGS sequence"/>
</dbReference>
<feature type="signal peptide" evidence="3">
    <location>
        <begin position="1"/>
        <end position="20"/>
    </location>
</feature>
<dbReference type="OrthoDB" id="5431149at2759"/>
<evidence type="ECO:0000313" key="4">
    <source>
        <dbReference type="EMBL" id="OAQ99414.1"/>
    </source>
</evidence>
<dbReference type="EMBL" id="LUKN01002245">
    <property type="protein sequence ID" value="OAQ99414.1"/>
    <property type="molecule type" value="Genomic_DNA"/>
</dbReference>
<feature type="chain" id="PRO_5008104273" description="MARVEL domain-containing protein" evidence="3">
    <location>
        <begin position="21"/>
        <end position="446"/>
    </location>
</feature>
<reference evidence="4 5" key="1">
    <citation type="submission" date="2016-03" db="EMBL/GenBank/DDBJ databases">
        <title>Fine-scale spatial genetic structure of a fungal parasite of coffee scale insects.</title>
        <authorList>
            <person name="Jackson D."/>
            <person name="Zemenick K.A."/>
            <person name="Malloure B."/>
            <person name="Quandt C.A."/>
            <person name="James T.Y."/>
        </authorList>
    </citation>
    <scope>NUCLEOTIDE SEQUENCE [LARGE SCALE GENOMIC DNA]</scope>
    <source>
        <strain evidence="4 5">UM487</strain>
    </source>
</reference>
<protein>
    <recommendedName>
        <fullName evidence="6">MARVEL domain-containing protein</fullName>
    </recommendedName>
</protein>
<accession>A0A179IAV4</accession>
<keyword evidence="2" id="KW-0472">Membrane</keyword>
<dbReference type="OMA" id="YSQTMPI"/>
<feature type="transmembrane region" description="Helical" evidence="2">
    <location>
        <begin position="119"/>
        <end position="141"/>
    </location>
</feature>
<name>A0A179IAV4_CORDF</name>
<keyword evidence="3" id="KW-0732">Signal</keyword>
<proteinExistence type="predicted"/>
<evidence type="ECO:0000256" key="1">
    <source>
        <dbReference type="SAM" id="MobiDB-lite"/>
    </source>
</evidence>
<evidence type="ECO:0000313" key="5">
    <source>
        <dbReference type="Proteomes" id="UP000243081"/>
    </source>
</evidence>
<feature type="transmembrane region" description="Helical" evidence="2">
    <location>
        <begin position="36"/>
        <end position="65"/>
    </location>
</feature>
<gene>
    <name evidence="4" type="ORF">LLEC1_04526</name>
</gene>
<feature type="region of interest" description="Disordered" evidence="1">
    <location>
        <begin position="286"/>
        <end position="355"/>
    </location>
</feature>
<comment type="caution">
    <text evidence="4">The sequence shown here is derived from an EMBL/GenBank/DDBJ whole genome shotgun (WGS) entry which is preliminary data.</text>
</comment>
<sequence>MAQISLAILALVAICTTAGATACLAMLSSIMSTLPAVRATAIAAAALQGTLLILLSWFISAHALAKIREISRPYTGIAFGLGVLASIISLVAAALTLVSLETSSSYDDRVRSNRSSMTISVSVMLALAVTSQIAFMTIHFAQLHQKGSGARHLFATREASPWSPVAYVKSIRYSQTLPRKSDSEESESLGLKETPPSLRNKLVQASPIKLAFPQAIRHTSSRTRLLQSKDSTQTLTINTTGPNATQESFDNWDTSSVDVRNRQVVLEVGTSPVNRNYTLETIPASPRASVSPASILDLAPPRPILKRSRSHSPATRRPIPRERAPASPSELHIHPLFRSDSPSTPPILSPGTRVDAAPDAGQIIFQHDSARQLPRVRSGSLPSMSRKPLVQHMDSGSVGQLALNKEDLPEQERKMTPPVPDWVLNSKIPPIPRKSSSRIGLRTPSH</sequence>
<feature type="region of interest" description="Disordered" evidence="1">
    <location>
        <begin position="405"/>
        <end position="446"/>
    </location>
</feature>
<dbReference type="AlphaFoldDB" id="A0A179IAV4"/>
<evidence type="ECO:0000256" key="2">
    <source>
        <dbReference type="SAM" id="Phobius"/>
    </source>
</evidence>
<evidence type="ECO:0000256" key="3">
    <source>
        <dbReference type="SAM" id="SignalP"/>
    </source>
</evidence>
<feature type="transmembrane region" description="Helical" evidence="2">
    <location>
        <begin position="77"/>
        <end position="99"/>
    </location>
</feature>